<feature type="compositionally biased region" description="Low complexity" evidence="1">
    <location>
        <begin position="7"/>
        <end position="18"/>
    </location>
</feature>
<feature type="region of interest" description="Disordered" evidence="1">
    <location>
        <begin position="294"/>
        <end position="330"/>
    </location>
</feature>
<feature type="compositionally biased region" description="Low complexity" evidence="1">
    <location>
        <begin position="356"/>
        <end position="389"/>
    </location>
</feature>
<feature type="region of interest" description="Disordered" evidence="1">
    <location>
        <begin position="1"/>
        <end position="39"/>
    </location>
</feature>
<dbReference type="NCBIfam" id="NF041621">
    <property type="entry name" value="MXAN_5187_C_dom"/>
    <property type="match status" value="1"/>
</dbReference>
<evidence type="ECO:0000313" key="3">
    <source>
        <dbReference type="Proteomes" id="UP000182719"/>
    </source>
</evidence>
<evidence type="ECO:0000313" key="2">
    <source>
        <dbReference type="EMBL" id="SEM75148.1"/>
    </source>
</evidence>
<sequence length="463" mass="47437">MPPEPGKSSSAAKSAPSKLLGDDKAGQKKSNSELALQETSELEEELAALRATYEQYFLGNERFPPSRAHEDFKKRLMKLKGSNVRNTAAKFRLNSLQNKFLTYERLWMRTLQEIEAGTYKRDLLKAKRRAQKSASTGSRKEAHELTEELSDADLEDVSDIIPNEPLPAKVAKPAFVPQPVEPAAGGVSFRGAPAVAPVPSIPSMAPVAPVPSIPAVAPMAGTPFRGTPSIAPVVAPTIPAVAPAAGTPFRGTPSIAPVVPAVPSMPSVAPVVAPAVAPVRAPAAAALGSAARPPAVAPATPARPAAPGAPGGTPARGTPGGVPARGVPAFGAPATGGGGIAAALEGLTDEPLTAAPAARPQAPAARPGVPAAGRPAGPATQAPRPAAAAGGAGLSDDKLRAVYDAYVTAKKRNQEDTSKMSYESVAANLRKQVPDLLKQHNAKNVEFKVVIKDGKATLKAVPK</sequence>
<evidence type="ECO:0000256" key="1">
    <source>
        <dbReference type="SAM" id="MobiDB-lite"/>
    </source>
</evidence>
<dbReference type="EMBL" id="FOAP01000022">
    <property type="protein sequence ID" value="SEM75148.1"/>
    <property type="molecule type" value="Genomic_DNA"/>
</dbReference>
<organism evidence="2 3">
    <name type="scientific">Stigmatella aurantiaca</name>
    <dbReference type="NCBI Taxonomy" id="41"/>
    <lineage>
        <taxon>Bacteria</taxon>
        <taxon>Pseudomonadati</taxon>
        <taxon>Myxococcota</taxon>
        <taxon>Myxococcia</taxon>
        <taxon>Myxococcales</taxon>
        <taxon>Cystobacterineae</taxon>
        <taxon>Archangiaceae</taxon>
        <taxon>Stigmatella</taxon>
    </lineage>
</organism>
<dbReference type="RefSeq" id="WP_075010107.1">
    <property type="nucleotide sequence ID" value="NZ_FOAP01000022.1"/>
</dbReference>
<reference evidence="3" key="1">
    <citation type="submission" date="2016-10" db="EMBL/GenBank/DDBJ databases">
        <authorList>
            <person name="Varghese N."/>
            <person name="Submissions S."/>
        </authorList>
    </citation>
    <scope>NUCLEOTIDE SEQUENCE [LARGE SCALE GENOMIC DNA]</scope>
    <source>
        <strain evidence="3">DSM 17044</strain>
    </source>
</reference>
<feature type="region of interest" description="Disordered" evidence="1">
    <location>
        <begin position="356"/>
        <end position="393"/>
    </location>
</feature>
<dbReference type="Proteomes" id="UP000182719">
    <property type="component" value="Unassembled WGS sequence"/>
</dbReference>
<gene>
    <name evidence="2" type="ORF">SAMN05444354_12286</name>
</gene>
<accession>A0A1H8AZB4</accession>
<dbReference type="AlphaFoldDB" id="A0A1H8AZB4"/>
<keyword evidence="3" id="KW-1185">Reference proteome</keyword>
<name>A0A1H8AZB4_STIAU</name>
<dbReference type="OrthoDB" id="5498296at2"/>
<proteinExistence type="predicted"/>
<protein>
    <submittedName>
        <fullName evidence="2">Uncharacterized protein</fullName>
    </submittedName>
</protein>
<feature type="region of interest" description="Disordered" evidence="1">
    <location>
        <begin position="129"/>
        <end position="148"/>
    </location>
</feature>